<accession>A0A918NFP4</accession>
<dbReference type="EMBL" id="BMXR01000013">
    <property type="protein sequence ID" value="GGX69508.1"/>
    <property type="molecule type" value="Genomic_DNA"/>
</dbReference>
<comment type="caution">
    <text evidence="1">The sequence shown here is derived from an EMBL/GenBank/DDBJ whole genome shotgun (WGS) entry which is preliminary data.</text>
</comment>
<sequence>MGIRTADQIRQDWEINPRWHGVRRDYDAEQVAAVASDANLPHPDAHRSACRLWRWLHSDWPILLDRDPPPWQLRLSGVAKPIMGQGWAVESETDDSLCAPTLASMSDGAAVVFLSSDVVDIEALARSAAKCRFTADAVGVPLVIAAVVTGMEATSAVDSREALARLSGRVDVVVFDWDWSHWSDLQPYLETVPQGPLMGTLFRSAPSGRAAVNEALLQAGVKLIGTHQPPG</sequence>
<proteinExistence type="predicted"/>
<dbReference type="Proteomes" id="UP000626148">
    <property type="component" value="Unassembled WGS sequence"/>
</dbReference>
<organism evidence="1 2">
    <name type="scientific">Saccharospirillum salsuginis</name>
    <dbReference type="NCBI Taxonomy" id="418750"/>
    <lineage>
        <taxon>Bacteria</taxon>
        <taxon>Pseudomonadati</taxon>
        <taxon>Pseudomonadota</taxon>
        <taxon>Gammaproteobacteria</taxon>
        <taxon>Oceanospirillales</taxon>
        <taxon>Saccharospirillaceae</taxon>
        <taxon>Saccharospirillum</taxon>
    </lineage>
</organism>
<dbReference type="RefSeq" id="WP_189612322.1">
    <property type="nucleotide sequence ID" value="NZ_BMXR01000013.1"/>
</dbReference>
<evidence type="ECO:0000313" key="1">
    <source>
        <dbReference type="EMBL" id="GGX69508.1"/>
    </source>
</evidence>
<reference evidence="1" key="2">
    <citation type="submission" date="2020-09" db="EMBL/GenBank/DDBJ databases">
        <authorList>
            <person name="Sun Q."/>
            <person name="Kim S."/>
        </authorList>
    </citation>
    <scope>NUCLEOTIDE SEQUENCE</scope>
    <source>
        <strain evidence="1">KCTC 22169</strain>
    </source>
</reference>
<dbReference type="InterPro" id="IPR040442">
    <property type="entry name" value="Pyrv_kinase-like_dom_sf"/>
</dbReference>
<gene>
    <name evidence="1" type="ORF">GCM10007392_41370</name>
</gene>
<keyword evidence="2" id="KW-1185">Reference proteome</keyword>
<dbReference type="AlphaFoldDB" id="A0A918NFP4"/>
<dbReference type="Gene3D" id="3.20.20.60">
    <property type="entry name" value="Phosphoenolpyruvate-binding domains"/>
    <property type="match status" value="1"/>
</dbReference>
<name>A0A918NFP4_9GAMM</name>
<reference evidence="1" key="1">
    <citation type="journal article" date="2014" name="Int. J. Syst. Evol. Microbiol.">
        <title>Complete genome sequence of Corynebacterium casei LMG S-19264T (=DSM 44701T), isolated from a smear-ripened cheese.</title>
        <authorList>
            <consortium name="US DOE Joint Genome Institute (JGI-PGF)"/>
            <person name="Walter F."/>
            <person name="Albersmeier A."/>
            <person name="Kalinowski J."/>
            <person name="Ruckert C."/>
        </authorList>
    </citation>
    <scope>NUCLEOTIDE SEQUENCE</scope>
    <source>
        <strain evidence="1">KCTC 22169</strain>
    </source>
</reference>
<protein>
    <submittedName>
        <fullName evidence="1">Uncharacterized protein</fullName>
    </submittedName>
</protein>
<evidence type="ECO:0000313" key="2">
    <source>
        <dbReference type="Proteomes" id="UP000626148"/>
    </source>
</evidence>